<keyword evidence="2" id="KW-0812">Transmembrane</keyword>
<name>A0AAD2D5X4_EUPCR</name>
<gene>
    <name evidence="3" type="ORF">ECRASSUSDP1_LOCUS23252</name>
</gene>
<keyword evidence="2" id="KW-0472">Membrane</keyword>
<reference evidence="3" key="1">
    <citation type="submission" date="2023-07" db="EMBL/GenBank/DDBJ databases">
        <authorList>
            <consortium name="AG Swart"/>
            <person name="Singh M."/>
            <person name="Singh A."/>
            <person name="Seah K."/>
            <person name="Emmerich C."/>
        </authorList>
    </citation>
    <scope>NUCLEOTIDE SEQUENCE</scope>
    <source>
        <strain evidence="3">DP1</strain>
    </source>
</reference>
<evidence type="ECO:0000313" key="4">
    <source>
        <dbReference type="Proteomes" id="UP001295684"/>
    </source>
</evidence>
<dbReference type="EMBL" id="CAMPGE010023911">
    <property type="protein sequence ID" value="CAI2381787.1"/>
    <property type="molecule type" value="Genomic_DNA"/>
</dbReference>
<accession>A0AAD2D5X4</accession>
<evidence type="ECO:0000313" key="3">
    <source>
        <dbReference type="EMBL" id="CAI2381787.1"/>
    </source>
</evidence>
<keyword evidence="4" id="KW-1185">Reference proteome</keyword>
<feature type="transmembrane region" description="Helical" evidence="2">
    <location>
        <begin position="98"/>
        <end position="119"/>
    </location>
</feature>
<comment type="caution">
    <text evidence="3">The sequence shown here is derived from an EMBL/GenBank/DDBJ whole genome shotgun (WGS) entry which is preliminary data.</text>
</comment>
<dbReference type="Proteomes" id="UP001295684">
    <property type="component" value="Unassembled WGS sequence"/>
</dbReference>
<feature type="compositionally biased region" description="Basic and acidic residues" evidence="1">
    <location>
        <begin position="180"/>
        <end position="189"/>
    </location>
</feature>
<feature type="compositionally biased region" description="Polar residues" evidence="1">
    <location>
        <begin position="164"/>
        <end position="177"/>
    </location>
</feature>
<feature type="transmembrane region" description="Helical" evidence="2">
    <location>
        <begin position="125"/>
        <end position="147"/>
    </location>
</feature>
<protein>
    <submittedName>
        <fullName evidence="3">Uncharacterized protein</fullName>
    </submittedName>
</protein>
<dbReference type="AlphaFoldDB" id="A0AAD2D5X4"/>
<organism evidence="3 4">
    <name type="scientific">Euplotes crassus</name>
    <dbReference type="NCBI Taxonomy" id="5936"/>
    <lineage>
        <taxon>Eukaryota</taxon>
        <taxon>Sar</taxon>
        <taxon>Alveolata</taxon>
        <taxon>Ciliophora</taxon>
        <taxon>Intramacronucleata</taxon>
        <taxon>Spirotrichea</taxon>
        <taxon>Hypotrichia</taxon>
        <taxon>Euplotida</taxon>
        <taxon>Euplotidae</taxon>
        <taxon>Moneuplotes</taxon>
    </lineage>
</organism>
<feature type="region of interest" description="Disordered" evidence="1">
    <location>
        <begin position="161"/>
        <end position="189"/>
    </location>
</feature>
<proteinExistence type="predicted"/>
<feature type="transmembrane region" description="Helical" evidence="2">
    <location>
        <begin position="21"/>
        <end position="43"/>
    </location>
</feature>
<feature type="transmembrane region" description="Helical" evidence="2">
    <location>
        <begin position="63"/>
        <end position="86"/>
    </location>
</feature>
<keyword evidence="2" id="KW-1133">Transmembrane helix</keyword>
<sequence length="189" mass="22100">MNLVIRLQKFLCCLDLKVGAVFTIFVSFLLFLYHLANACLILITGNDVWTLGVERERDGIDGLISMLNFIAAFIALIRLFYGILTFCKGFERTSLEKYFFVIFTINIYDSIEFILRMIVDFELSRVIGLPIFIIILWYSTQIIYSLLADRDEEFRFGSQRKKFQQNIHNPDSSSYGSINPHDDYDRRDD</sequence>
<evidence type="ECO:0000256" key="1">
    <source>
        <dbReference type="SAM" id="MobiDB-lite"/>
    </source>
</evidence>
<evidence type="ECO:0000256" key="2">
    <source>
        <dbReference type="SAM" id="Phobius"/>
    </source>
</evidence>